<keyword evidence="3" id="KW-1185">Reference proteome</keyword>
<dbReference type="EMBL" id="AEWX01000034">
    <property type="protein sequence ID" value="EGC19100.1"/>
    <property type="molecule type" value="Genomic_DNA"/>
</dbReference>
<comment type="caution">
    <text evidence="2">The sequence shown here is derived from an EMBL/GenBank/DDBJ whole genome shotgun (WGS) entry which is preliminary data.</text>
</comment>
<organism evidence="2 3">
    <name type="scientific">Prevotella multiformis DSM 16608</name>
    <dbReference type="NCBI Taxonomy" id="888743"/>
    <lineage>
        <taxon>Bacteria</taxon>
        <taxon>Pseudomonadati</taxon>
        <taxon>Bacteroidota</taxon>
        <taxon>Bacteroidia</taxon>
        <taxon>Bacteroidales</taxon>
        <taxon>Prevotellaceae</taxon>
        <taxon>Prevotella</taxon>
    </lineage>
</organism>
<name>F0F9T4_9BACT</name>
<dbReference type="PROSITE" id="PS51257">
    <property type="entry name" value="PROKAR_LIPOPROTEIN"/>
    <property type="match status" value="1"/>
</dbReference>
<dbReference type="eggNOG" id="COG0388">
    <property type="taxonomic scope" value="Bacteria"/>
</dbReference>
<dbReference type="InterPro" id="IPR011990">
    <property type="entry name" value="TPR-like_helical_dom_sf"/>
</dbReference>
<feature type="domain" description="SusD-like N-terminal" evidence="1">
    <location>
        <begin position="35"/>
        <end position="233"/>
    </location>
</feature>
<evidence type="ECO:0000313" key="2">
    <source>
        <dbReference type="EMBL" id="EGC19100.1"/>
    </source>
</evidence>
<gene>
    <name evidence="2" type="ORF">HMPREF9141_2351</name>
</gene>
<sequence>MESDTYKNYKEKTKMKKISVLLLGAGLLGLSSCNDFLDRLPDDRAEVNDFEKATQLVSSAYSTASPAFMMEWSSDNVTDNGKTFYYQTDQDQVYRWKAVNTTGNDDPQHVWGYAYYAVGNANQALEDLGKVKSGNIEAVRAEALLCRAWAVFSIANAFCMAYDESKADQYLGLPYPKEANRSVDKRGTLRELYENINADIEAALPHVSDEYMTVPKYHFNPRAAYAFAARFNLYYHKWDKALEYATKALGTQPASLMRTVSHYKSLSGGRREIHNNYISSSENANFMLQTAVSYLGYATTSGAFNRYNYANYLVDRELYWAEMPWGTGSINNTLYETKLLYGPNQVVVYPKLADEWEYTNAAKTRGYIHVVDPVLTADETLLVRAEAEILLKKYTEALADMNTWVSVHCAPSSGTATRPTLTIASIKAFFDSQETVPEKMESKDQMGVKKALHPQGFTIDETQTNLLYALLQMRRLETCMQGLRFMDLKRYGIAFTHLLDGENPIYFKTGDLRGALQLPGDVIEAGMEPNPREN</sequence>
<proteinExistence type="predicted"/>
<dbReference type="Gene3D" id="1.25.40.390">
    <property type="match status" value="1"/>
</dbReference>
<dbReference type="InterPro" id="IPR033985">
    <property type="entry name" value="SusD-like_N"/>
</dbReference>
<dbReference type="HOGENOM" id="CLU_015553_2_0_10"/>
<dbReference type="Pfam" id="PF14322">
    <property type="entry name" value="SusD-like_3"/>
    <property type="match status" value="1"/>
</dbReference>
<dbReference type="STRING" id="888743.HMPREF9141_2351"/>
<accession>F0F9T4</accession>
<dbReference type="AlphaFoldDB" id="F0F9T4"/>
<dbReference type="SUPFAM" id="SSF48452">
    <property type="entry name" value="TPR-like"/>
    <property type="match status" value="1"/>
</dbReference>
<protein>
    <recommendedName>
        <fullName evidence="1">SusD-like N-terminal domain-containing protein</fullName>
    </recommendedName>
</protein>
<evidence type="ECO:0000259" key="1">
    <source>
        <dbReference type="Pfam" id="PF14322"/>
    </source>
</evidence>
<dbReference type="Proteomes" id="UP000005697">
    <property type="component" value="Unassembled WGS sequence"/>
</dbReference>
<evidence type="ECO:0000313" key="3">
    <source>
        <dbReference type="Proteomes" id="UP000005697"/>
    </source>
</evidence>
<reference evidence="2 3" key="1">
    <citation type="submission" date="2011-01" db="EMBL/GenBank/DDBJ databases">
        <authorList>
            <person name="Muzny D."/>
            <person name="Qin X."/>
            <person name="Deng J."/>
            <person name="Jiang H."/>
            <person name="Liu Y."/>
            <person name="Qu J."/>
            <person name="Song X.-Z."/>
            <person name="Zhang L."/>
            <person name="Thornton R."/>
            <person name="Coyle M."/>
            <person name="Francisco L."/>
            <person name="Jackson L."/>
            <person name="Javaid M."/>
            <person name="Korchina V."/>
            <person name="Kovar C."/>
            <person name="Mata R."/>
            <person name="Mathew T."/>
            <person name="Ngo R."/>
            <person name="Nguyen L."/>
            <person name="Nguyen N."/>
            <person name="Okwuonu G."/>
            <person name="Ongeri F."/>
            <person name="Pham C."/>
            <person name="Simmons D."/>
            <person name="Wilczek-Boney K."/>
            <person name="Hale W."/>
            <person name="Jakkamsetti A."/>
            <person name="Pham P."/>
            <person name="Ruth R."/>
            <person name="San Lucas F."/>
            <person name="Warren J."/>
            <person name="Zhang J."/>
            <person name="Zhao Z."/>
            <person name="Zhou C."/>
            <person name="Zhu D."/>
            <person name="Lee S."/>
            <person name="Bess C."/>
            <person name="Blankenburg K."/>
            <person name="Forbes L."/>
            <person name="Fu Q."/>
            <person name="Gubbala S."/>
            <person name="Hirani K."/>
            <person name="Jayaseelan J.C."/>
            <person name="Lara F."/>
            <person name="Munidasa M."/>
            <person name="Palculict T."/>
            <person name="Patil S."/>
            <person name="Pu L.-L."/>
            <person name="Saada N."/>
            <person name="Tang L."/>
            <person name="Weissenberger G."/>
            <person name="Zhu Y."/>
            <person name="Hemphill L."/>
            <person name="Shang Y."/>
            <person name="Youmans B."/>
            <person name="Ayvaz T."/>
            <person name="Ross M."/>
            <person name="Santibanez J."/>
            <person name="Aqrawi P."/>
            <person name="Gross S."/>
            <person name="Joshi V."/>
            <person name="Fowler G."/>
            <person name="Nazareth L."/>
            <person name="Reid J."/>
            <person name="Worley K."/>
            <person name="Petrosino J."/>
            <person name="Highlander S."/>
            <person name="Gibbs R."/>
        </authorList>
    </citation>
    <scope>NUCLEOTIDE SEQUENCE [LARGE SCALE GENOMIC DNA]</scope>
    <source>
        <strain evidence="2 3">DSM 16608</strain>
    </source>
</reference>